<keyword evidence="2" id="KW-0540">Nuclease</keyword>
<dbReference type="InterPro" id="IPR016202">
    <property type="entry name" value="DNase_I"/>
</dbReference>
<dbReference type="SMART" id="SM00476">
    <property type="entry name" value="DNaseIc"/>
    <property type="match status" value="1"/>
</dbReference>
<evidence type="ECO:0000256" key="2">
    <source>
        <dbReference type="ARBA" id="ARBA00022722"/>
    </source>
</evidence>
<accession>A0ABY8N3C3</accession>
<reference evidence="5 6" key="1">
    <citation type="submission" date="2023-06" db="EMBL/GenBank/DDBJ databases">
        <title>Complete Genome Sequence of Flavobacterium keumense K3R-10.</title>
        <authorList>
            <person name="Jeong H."/>
            <person name="Jhang S.Y."/>
            <person name="Kim J.N."/>
        </authorList>
    </citation>
    <scope>NUCLEOTIDE SEQUENCE [LARGE SCALE GENOMIC DNA]</scope>
    <source>
        <strain evidence="5 6">K3R-10</strain>
    </source>
</reference>
<dbReference type="GO" id="GO:0004519">
    <property type="term" value="F:endonuclease activity"/>
    <property type="evidence" value="ECO:0007669"/>
    <property type="project" value="UniProtKB-KW"/>
</dbReference>
<keyword evidence="5" id="KW-0255">Endonuclease</keyword>
<gene>
    <name evidence="5" type="ORF">MG292_06345</name>
</gene>
<dbReference type="Proteomes" id="UP001232117">
    <property type="component" value="Chromosome"/>
</dbReference>
<dbReference type="PANTHER" id="PTHR11371:SF31">
    <property type="entry name" value="EXTRACELLULAR NUCLEASE"/>
    <property type="match status" value="1"/>
</dbReference>
<evidence type="ECO:0000256" key="3">
    <source>
        <dbReference type="ARBA" id="ARBA00022801"/>
    </source>
</evidence>
<sequence length="267" mass="30703">MRTLFTLLLLSITSAGLSQIKLISWNVENFGKSKSNTEIAYIATLLNKYDLVALQEVVAGDGGAQAVARLADELNRKGSHWDYTISDPTTSTPSKTERYAFLWKTAQLKKIGKAWLEKKYAIEMEREPYLCTFEYQKKQFTAVSFHAITKSKQPEREIKYFKLFPKEYSKLNLIFMGDFNCPQSHSVFDPLRKMGFSSALVNQKTSLKRSCKKGECLASEFDNMYFSKSKIKKLHSGIVLFYQNFQSLQQARTISDHCPIWMEFSLN</sequence>
<dbReference type="EMBL" id="CP092332">
    <property type="protein sequence ID" value="WGK93718.1"/>
    <property type="molecule type" value="Genomic_DNA"/>
</dbReference>
<keyword evidence="6" id="KW-1185">Reference proteome</keyword>
<dbReference type="SUPFAM" id="SSF56219">
    <property type="entry name" value="DNase I-like"/>
    <property type="match status" value="1"/>
</dbReference>
<dbReference type="InterPro" id="IPR005135">
    <property type="entry name" value="Endo/exonuclease/phosphatase"/>
</dbReference>
<dbReference type="RefSeq" id="WP_264533554.1">
    <property type="nucleotide sequence ID" value="NZ_CP092332.1"/>
</dbReference>
<dbReference type="PANTHER" id="PTHR11371">
    <property type="entry name" value="DEOXYRIBONUCLEASE"/>
    <property type="match status" value="1"/>
</dbReference>
<evidence type="ECO:0000259" key="4">
    <source>
        <dbReference type="Pfam" id="PF03372"/>
    </source>
</evidence>
<dbReference type="InterPro" id="IPR036691">
    <property type="entry name" value="Endo/exonu/phosph_ase_sf"/>
</dbReference>
<dbReference type="Pfam" id="PF03372">
    <property type="entry name" value="Exo_endo_phos"/>
    <property type="match status" value="1"/>
</dbReference>
<protein>
    <submittedName>
        <fullName evidence="5">Endonuclease/exonuclease/phosphatase family protein</fullName>
    </submittedName>
</protein>
<feature type="domain" description="Endonuclease/exonuclease/phosphatase" evidence="4">
    <location>
        <begin position="23"/>
        <end position="257"/>
    </location>
</feature>
<comment type="similarity">
    <text evidence="1">Belongs to the DNase I family.</text>
</comment>
<dbReference type="Gene3D" id="3.60.10.10">
    <property type="entry name" value="Endonuclease/exonuclease/phosphatase"/>
    <property type="match status" value="1"/>
</dbReference>
<dbReference type="CDD" id="cd10283">
    <property type="entry name" value="MnuA_DNase1-like"/>
    <property type="match status" value="1"/>
</dbReference>
<dbReference type="PRINTS" id="PR00130">
    <property type="entry name" value="DNASEI"/>
</dbReference>
<keyword evidence="3" id="KW-0378">Hydrolase</keyword>
<evidence type="ECO:0000313" key="6">
    <source>
        <dbReference type="Proteomes" id="UP001232117"/>
    </source>
</evidence>
<organism evidence="5 6">
    <name type="scientific">Flavobacterium keumense</name>
    <dbReference type="NCBI Taxonomy" id="1306518"/>
    <lineage>
        <taxon>Bacteria</taxon>
        <taxon>Pseudomonadati</taxon>
        <taxon>Bacteroidota</taxon>
        <taxon>Flavobacteriia</taxon>
        <taxon>Flavobacteriales</taxon>
        <taxon>Flavobacteriaceae</taxon>
        <taxon>Flavobacterium</taxon>
    </lineage>
</organism>
<evidence type="ECO:0000256" key="1">
    <source>
        <dbReference type="ARBA" id="ARBA00007359"/>
    </source>
</evidence>
<proteinExistence type="inferred from homology"/>
<evidence type="ECO:0000313" key="5">
    <source>
        <dbReference type="EMBL" id="WGK93718.1"/>
    </source>
</evidence>
<name>A0ABY8N3C3_9FLAO</name>